<reference evidence="11 12" key="1">
    <citation type="submission" date="2019-03" db="EMBL/GenBank/DDBJ databases">
        <title>Rhizobium sp. nov., an bacterium isolated from biocrust in Mu Us Desert.</title>
        <authorList>
            <person name="Lixiong L."/>
        </authorList>
    </citation>
    <scope>NUCLEOTIDE SEQUENCE [LARGE SCALE GENOMIC DNA]</scope>
    <source>
        <strain evidence="11 12">SPY-1</strain>
    </source>
</reference>
<evidence type="ECO:0000256" key="5">
    <source>
        <dbReference type="ARBA" id="ARBA00022525"/>
    </source>
</evidence>
<dbReference type="CDD" id="cd09143">
    <property type="entry name" value="PLDc_vPLD1_2_like_bac_2"/>
    <property type="match status" value="1"/>
</dbReference>
<comment type="function">
    <text evidence="2">Could be a virulence factor.</text>
</comment>
<dbReference type="SMART" id="SM00155">
    <property type="entry name" value="PLDc"/>
    <property type="match status" value="2"/>
</dbReference>
<dbReference type="Gene3D" id="3.30.870.10">
    <property type="entry name" value="Endonuclease Chain A"/>
    <property type="match status" value="2"/>
</dbReference>
<dbReference type="InterPro" id="IPR025202">
    <property type="entry name" value="PLD-like_dom"/>
</dbReference>
<dbReference type="InterPro" id="IPR015679">
    <property type="entry name" value="PLipase_D_fam"/>
</dbReference>
<dbReference type="Pfam" id="PF00614">
    <property type="entry name" value="PLDc"/>
    <property type="match status" value="1"/>
</dbReference>
<dbReference type="Pfam" id="PF13091">
    <property type="entry name" value="PLDc_2"/>
    <property type="match status" value="1"/>
</dbReference>
<accession>A0A4R5UPR5</accession>
<keyword evidence="12" id="KW-1185">Reference proteome</keyword>
<keyword evidence="7" id="KW-0378">Hydrolase</keyword>
<dbReference type="PANTHER" id="PTHR18896:SF76">
    <property type="entry name" value="PHOSPHOLIPASE"/>
    <property type="match status" value="1"/>
</dbReference>
<sequence>MDVTTYHSRTILQERDPILKPGRNLWRSAKADRLSFLIDGEEYFRRLQEVLPQAEKSIFIIGWDFNPDIRLTPRDPASPTLGQILRDCVDRNPELVLRILVWGMGPIYSGKSFKMFGKMDWSDHPRIQLRFDFRHPLRASHHQKIVVLDDQAAFLGGIDLTARRWDDRNHSIDNPVRVAPDGVAYGPVHDMQTLVTGPIAGMIGEVARRRWKTATQETVPATTVDKPAPWPAGLTPALENCSTGLALTEPWKWKGRRGHREAIRLTHDALKAAKRHLYIETQYLASFGVGRTLAKLLRASDGPEIVVIVTCESHGFLERLTMGGNRNRLIRRLQRADRHNRLRVFFAVTPDGKGGEREIIVHSKVIIADDRFVRVGSSNLNNRSEGLDTECDIAVETSDPLSRRSILSLRNDLIAEHLDADPAQVTEIIRETGSMIAAMDRLNVHPRGLRPFEIDPHKGETGSLIGTGLVDPKQPFWPIPEISSWVRKMAGRLSARRMS</sequence>
<comment type="caution">
    <text evidence="11">The sequence shown here is derived from an EMBL/GenBank/DDBJ whole genome shotgun (WGS) entry which is preliminary data.</text>
</comment>
<evidence type="ECO:0000256" key="1">
    <source>
        <dbReference type="ARBA" id="ARBA00000798"/>
    </source>
</evidence>
<evidence type="ECO:0000256" key="3">
    <source>
        <dbReference type="ARBA" id="ARBA00004613"/>
    </source>
</evidence>
<dbReference type="GO" id="GO:0004630">
    <property type="term" value="F:phospholipase D activity"/>
    <property type="evidence" value="ECO:0007669"/>
    <property type="project" value="UniProtKB-EC"/>
</dbReference>
<dbReference type="AlphaFoldDB" id="A0A4R5UPR5"/>
<evidence type="ECO:0000313" key="12">
    <source>
        <dbReference type="Proteomes" id="UP000295238"/>
    </source>
</evidence>
<dbReference type="CDD" id="cd09140">
    <property type="entry name" value="PLDc_vPLD1_2_like_bac_1"/>
    <property type="match status" value="1"/>
</dbReference>
<dbReference type="InterPro" id="IPR001736">
    <property type="entry name" value="PLipase_D/transphosphatidylase"/>
</dbReference>
<dbReference type="OrthoDB" id="8828485at2"/>
<feature type="domain" description="PLD phosphodiesterase" evidence="10">
    <location>
        <begin position="357"/>
        <end position="384"/>
    </location>
</feature>
<keyword evidence="8" id="KW-0443">Lipid metabolism</keyword>
<gene>
    <name evidence="11" type="ORF">E2F50_05785</name>
</gene>
<feature type="domain" description="PLD phosphodiesterase" evidence="10">
    <location>
        <begin position="137"/>
        <end position="164"/>
    </location>
</feature>
<evidence type="ECO:0000259" key="10">
    <source>
        <dbReference type="PROSITE" id="PS50035"/>
    </source>
</evidence>
<evidence type="ECO:0000256" key="9">
    <source>
        <dbReference type="ARBA" id="ARBA00029594"/>
    </source>
</evidence>
<evidence type="ECO:0000256" key="2">
    <source>
        <dbReference type="ARBA" id="ARBA00003145"/>
    </source>
</evidence>
<proteinExistence type="predicted"/>
<dbReference type="GO" id="GO:0005576">
    <property type="term" value="C:extracellular region"/>
    <property type="evidence" value="ECO:0007669"/>
    <property type="project" value="UniProtKB-SubCell"/>
</dbReference>
<comment type="subcellular location">
    <subcellularLocation>
        <location evidence="3">Secreted</location>
    </subcellularLocation>
</comment>
<dbReference type="SUPFAM" id="SSF56024">
    <property type="entry name" value="Phospholipase D/nuclease"/>
    <property type="match status" value="2"/>
</dbReference>
<organism evidence="11 12">
    <name type="scientific">Rhizobium deserti</name>
    <dbReference type="NCBI Taxonomy" id="2547961"/>
    <lineage>
        <taxon>Bacteria</taxon>
        <taxon>Pseudomonadati</taxon>
        <taxon>Pseudomonadota</taxon>
        <taxon>Alphaproteobacteria</taxon>
        <taxon>Hyphomicrobiales</taxon>
        <taxon>Rhizobiaceae</taxon>
        <taxon>Rhizobium/Agrobacterium group</taxon>
        <taxon>Rhizobium</taxon>
    </lineage>
</organism>
<evidence type="ECO:0000313" key="11">
    <source>
        <dbReference type="EMBL" id="TDK39818.1"/>
    </source>
</evidence>
<comment type="catalytic activity">
    <reaction evidence="1">
        <text>a 1,2-diacyl-sn-glycero-3-phosphocholine + H2O = a 1,2-diacyl-sn-glycero-3-phosphate + choline + H(+)</text>
        <dbReference type="Rhea" id="RHEA:14445"/>
        <dbReference type="ChEBI" id="CHEBI:15354"/>
        <dbReference type="ChEBI" id="CHEBI:15377"/>
        <dbReference type="ChEBI" id="CHEBI:15378"/>
        <dbReference type="ChEBI" id="CHEBI:57643"/>
        <dbReference type="ChEBI" id="CHEBI:58608"/>
        <dbReference type="EC" id="3.1.4.4"/>
    </reaction>
</comment>
<dbReference type="EMBL" id="SMTL01000001">
    <property type="protein sequence ID" value="TDK39818.1"/>
    <property type="molecule type" value="Genomic_DNA"/>
</dbReference>
<name>A0A4R5UPR5_9HYPH</name>
<keyword evidence="5" id="KW-0964">Secreted</keyword>
<dbReference type="Proteomes" id="UP000295238">
    <property type="component" value="Unassembled WGS sequence"/>
</dbReference>
<keyword evidence="6" id="KW-0677">Repeat</keyword>
<dbReference type="PROSITE" id="PS50035">
    <property type="entry name" value="PLD"/>
    <property type="match status" value="2"/>
</dbReference>
<dbReference type="PANTHER" id="PTHR18896">
    <property type="entry name" value="PHOSPHOLIPASE D"/>
    <property type="match status" value="1"/>
</dbReference>
<evidence type="ECO:0000256" key="7">
    <source>
        <dbReference type="ARBA" id="ARBA00022801"/>
    </source>
</evidence>
<evidence type="ECO:0000256" key="4">
    <source>
        <dbReference type="ARBA" id="ARBA00018392"/>
    </source>
</evidence>
<evidence type="ECO:0000256" key="6">
    <source>
        <dbReference type="ARBA" id="ARBA00022737"/>
    </source>
</evidence>
<protein>
    <recommendedName>
        <fullName evidence="4">Phospholipase D</fullName>
    </recommendedName>
    <alternativeName>
        <fullName evidence="9">Choline phosphatase</fullName>
    </alternativeName>
</protein>
<evidence type="ECO:0000256" key="8">
    <source>
        <dbReference type="ARBA" id="ARBA00023098"/>
    </source>
</evidence>
<dbReference type="GO" id="GO:0009395">
    <property type="term" value="P:phospholipid catabolic process"/>
    <property type="evidence" value="ECO:0007669"/>
    <property type="project" value="TreeGrafter"/>
</dbReference>